<evidence type="ECO:0000313" key="4">
    <source>
        <dbReference type="Proteomes" id="UP001390339"/>
    </source>
</evidence>
<evidence type="ECO:0000259" key="2">
    <source>
        <dbReference type="Pfam" id="PF06985"/>
    </source>
</evidence>
<feature type="domain" description="Heterokaryon incompatibility" evidence="2">
    <location>
        <begin position="461"/>
        <end position="582"/>
    </location>
</feature>
<reference evidence="3 4" key="1">
    <citation type="journal article" date="2024" name="IMA Fungus">
        <title>Apiospora arundinis, a panoply of carbohydrate-active enzymes and secondary metabolites.</title>
        <authorList>
            <person name="Sorensen T."/>
            <person name="Petersen C."/>
            <person name="Muurmann A.T."/>
            <person name="Christiansen J.V."/>
            <person name="Brundto M.L."/>
            <person name="Overgaard C.K."/>
            <person name="Boysen A.T."/>
            <person name="Wollenberg R.D."/>
            <person name="Larsen T.O."/>
            <person name="Sorensen J.L."/>
            <person name="Nielsen K.L."/>
            <person name="Sondergaard T.E."/>
        </authorList>
    </citation>
    <scope>NUCLEOTIDE SEQUENCE [LARGE SCALE GENOMIC DNA]</scope>
    <source>
        <strain evidence="3 4">AAU 773</strain>
    </source>
</reference>
<gene>
    <name evidence="3" type="ORF">PGQ11_011917</name>
</gene>
<dbReference type="InterPro" id="IPR052895">
    <property type="entry name" value="HetReg/Transcr_Mod"/>
</dbReference>
<dbReference type="Proteomes" id="UP001390339">
    <property type="component" value="Unassembled WGS sequence"/>
</dbReference>
<dbReference type="InterPro" id="IPR010730">
    <property type="entry name" value="HET"/>
</dbReference>
<evidence type="ECO:0000256" key="1">
    <source>
        <dbReference type="SAM" id="MobiDB-lite"/>
    </source>
</evidence>
<feature type="region of interest" description="Disordered" evidence="1">
    <location>
        <begin position="272"/>
        <end position="331"/>
    </location>
</feature>
<comment type="caution">
    <text evidence="3">The sequence shown here is derived from an EMBL/GenBank/DDBJ whole genome shotgun (WGS) entry which is preliminary data.</text>
</comment>
<sequence length="1100" mass="123491">MMASRKASLAIRPMHGAHASIPFQSPEDDAVKPQTVLPSRYDEVHALMIDWEDAVKETPDFRKQKKKLAEEFDTYLFKPESFEIPSTKPYQALLVRIQQFLSHDRPKNLLIIYYGGHGANNKDKDHIWYCCDPDAPGSSANPNPKVNWTSIQGIFQDDCEAHVLFILDCCYSAAVARYVHASSTVEAIVAAGFERVAPLRGAHSFTMSLCRVLKEMRESEAAAYADVVCRMVSARLNRTDPATAERSLRATPHHIPFSNKVDKILISVVEKKTSSPAEKEATPSDPGHAQSSEAIRGPTSPVEPVPAPLGGEVPLEEVPTSRSEQVSSAPLMLKRSKKPWGYGDDGDDDIPMSRPRRTYTSFSARLDASILDRFPTDPESYGVAPAGHTPYRPLRADQIRLLHLHPSWQFNGPLYGHLTVGSFFAPHNDEELPEYEAVSWNLGQMRGGTELFLFEGENHYRHPIQIPYSLHSALRSIRDKFHTKIIWVDHVCAPKRWDGIPQQEANHQLKLLPKIFKKATAVIVWLGEEDDKSETAINFVEQVADLNGLDEVIKSDDTPQKWDTLVSLMRRPWFSHRWVFQEIIVARRAFIFCGSRHISWDTFSDAITFLETCFDEVQYRLKRQEISDTYDSSSWRHKFSNLVDLRALEAYSVINAGKDLFRRKEDGSLLSTCSLEALVSALPALQSANPQDIIYSLFPISADNTDIQTEETSFALNEDKGKSEVFQNFVRYCVETSKSLDIICRPWAPNQDDIRGNRGRRPNNGDDEEGTAIATVEDQIPSWICQVRNLPFGHRRKNIYGRKNGDVLVGHPNRRIYNASRRSAATPLFGRSQPNGKLLIDGTMVASGFRLGDINEIGFRAAAGTIYMEWIEMCDGWTPAPKPAPAPATSTRAMPYGDRRRPWSLESTSSDMGSMVAPAFTTEKPAAAAATYVPDHLWRTLVADRGPNGTPTPTWYHRACQYWLEYSEGQDVTYDVIQRDQHPSTALDYIQRVQSVIWDRRLFKIHRLEAIGRALYGLAPRGAREGDAICILHGCSVPVVLRAIKSAESRTGDGGGGSNSNSEHKGSWELIGECFVYGMMDGEAMEVEGFLKGTREFEIC</sequence>
<proteinExistence type="predicted"/>
<name>A0ABR2I0Y1_9PEZI</name>
<dbReference type="PANTHER" id="PTHR24148">
    <property type="entry name" value="ANKYRIN REPEAT DOMAIN-CONTAINING PROTEIN 39 HOMOLOG-RELATED"/>
    <property type="match status" value="1"/>
</dbReference>
<evidence type="ECO:0000313" key="3">
    <source>
        <dbReference type="EMBL" id="KAK8856005.1"/>
    </source>
</evidence>
<protein>
    <submittedName>
        <fullName evidence="3">Ankyrin and HET domain protein</fullName>
    </submittedName>
</protein>
<organism evidence="3 4">
    <name type="scientific">Apiospora arundinis</name>
    <dbReference type="NCBI Taxonomy" id="335852"/>
    <lineage>
        <taxon>Eukaryota</taxon>
        <taxon>Fungi</taxon>
        <taxon>Dikarya</taxon>
        <taxon>Ascomycota</taxon>
        <taxon>Pezizomycotina</taxon>
        <taxon>Sordariomycetes</taxon>
        <taxon>Xylariomycetidae</taxon>
        <taxon>Amphisphaeriales</taxon>
        <taxon>Apiosporaceae</taxon>
        <taxon>Apiospora</taxon>
    </lineage>
</organism>
<dbReference type="EMBL" id="JAPCWZ010000007">
    <property type="protein sequence ID" value="KAK8856005.1"/>
    <property type="molecule type" value="Genomic_DNA"/>
</dbReference>
<keyword evidence="4" id="KW-1185">Reference proteome</keyword>
<dbReference type="PANTHER" id="PTHR24148:SF64">
    <property type="entry name" value="HETEROKARYON INCOMPATIBILITY DOMAIN-CONTAINING PROTEIN"/>
    <property type="match status" value="1"/>
</dbReference>
<dbReference type="Pfam" id="PF06985">
    <property type="entry name" value="HET"/>
    <property type="match status" value="1"/>
</dbReference>
<accession>A0ABR2I0Y1</accession>
<feature type="compositionally biased region" description="Basic and acidic residues" evidence="1">
    <location>
        <begin position="272"/>
        <end position="282"/>
    </location>
</feature>
<dbReference type="Gene3D" id="3.40.50.1460">
    <property type="match status" value="1"/>
</dbReference>
<feature type="region of interest" description="Disordered" evidence="1">
    <location>
        <begin position="882"/>
        <end position="910"/>
    </location>
</feature>